<name>A0AAP0F0Z7_9MAGN</name>
<proteinExistence type="predicted"/>
<sequence>MTAEWNGAERSGPEQSGVGATIDGGVEQRQWQSREDGGEDGRLGRGGEERLGRGGGGRPGRRGGEERPGRGGEEGQIEVYVLAEKRDGA</sequence>
<gene>
    <name evidence="2" type="ORF">Sjap_020595</name>
</gene>
<evidence type="ECO:0000256" key="1">
    <source>
        <dbReference type="SAM" id="MobiDB-lite"/>
    </source>
</evidence>
<organism evidence="2 3">
    <name type="scientific">Stephania japonica</name>
    <dbReference type="NCBI Taxonomy" id="461633"/>
    <lineage>
        <taxon>Eukaryota</taxon>
        <taxon>Viridiplantae</taxon>
        <taxon>Streptophyta</taxon>
        <taxon>Embryophyta</taxon>
        <taxon>Tracheophyta</taxon>
        <taxon>Spermatophyta</taxon>
        <taxon>Magnoliopsida</taxon>
        <taxon>Ranunculales</taxon>
        <taxon>Menispermaceae</taxon>
        <taxon>Menispermoideae</taxon>
        <taxon>Cissampelideae</taxon>
        <taxon>Stephania</taxon>
    </lineage>
</organism>
<protein>
    <submittedName>
        <fullName evidence="2">Uncharacterized protein</fullName>
    </submittedName>
</protein>
<dbReference type="EMBL" id="JBBNAE010000008">
    <property type="protein sequence ID" value="KAK9103341.1"/>
    <property type="molecule type" value="Genomic_DNA"/>
</dbReference>
<dbReference type="AlphaFoldDB" id="A0AAP0F0Z7"/>
<feature type="region of interest" description="Disordered" evidence="1">
    <location>
        <begin position="1"/>
        <end position="89"/>
    </location>
</feature>
<accession>A0AAP0F0Z7</accession>
<feature type="compositionally biased region" description="Basic and acidic residues" evidence="1">
    <location>
        <begin position="32"/>
        <end position="52"/>
    </location>
</feature>
<reference evidence="2 3" key="1">
    <citation type="submission" date="2024-01" db="EMBL/GenBank/DDBJ databases">
        <title>Genome assemblies of Stephania.</title>
        <authorList>
            <person name="Yang L."/>
        </authorList>
    </citation>
    <scope>NUCLEOTIDE SEQUENCE [LARGE SCALE GENOMIC DNA]</scope>
    <source>
        <strain evidence="2">QJT</strain>
        <tissue evidence="2">Leaf</tissue>
    </source>
</reference>
<evidence type="ECO:0000313" key="2">
    <source>
        <dbReference type="EMBL" id="KAK9103341.1"/>
    </source>
</evidence>
<evidence type="ECO:0000313" key="3">
    <source>
        <dbReference type="Proteomes" id="UP001417504"/>
    </source>
</evidence>
<feature type="compositionally biased region" description="Basic and acidic residues" evidence="1">
    <location>
        <begin position="62"/>
        <end position="73"/>
    </location>
</feature>
<comment type="caution">
    <text evidence="2">The sequence shown here is derived from an EMBL/GenBank/DDBJ whole genome shotgun (WGS) entry which is preliminary data.</text>
</comment>
<dbReference type="Proteomes" id="UP001417504">
    <property type="component" value="Unassembled WGS sequence"/>
</dbReference>
<keyword evidence="3" id="KW-1185">Reference proteome</keyword>